<feature type="chain" id="PRO_5008581250" evidence="2">
    <location>
        <begin position="31"/>
        <end position="147"/>
    </location>
</feature>
<accession>A0A1B6DBH2</accession>
<dbReference type="InterPro" id="IPR036728">
    <property type="entry name" value="PBP_GOBP_sf"/>
</dbReference>
<name>A0A1B6DBH2_9HEMI</name>
<dbReference type="CDD" id="cd23992">
    <property type="entry name" value="PBP_GOBP"/>
    <property type="match status" value="1"/>
</dbReference>
<dbReference type="SMART" id="SM00708">
    <property type="entry name" value="PhBP"/>
    <property type="match status" value="1"/>
</dbReference>
<dbReference type="InterPro" id="IPR006170">
    <property type="entry name" value="PBP/GOBP"/>
</dbReference>
<evidence type="ECO:0000256" key="2">
    <source>
        <dbReference type="SAM" id="SignalP"/>
    </source>
</evidence>
<dbReference type="GO" id="GO:0005615">
    <property type="term" value="C:extracellular space"/>
    <property type="evidence" value="ECO:0007669"/>
    <property type="project" value="TreeGrafter"/>
</dbReference>
<dbReference type="SUPFAM" id="SSF47565">
    <property type="entry name" value="Insect pheromone/odorant-binding proteins"/>
    <property type="match status" value="1"/>
</dbReference>
<dbReference type="GO" id="GO:0007608">
    <property type="term" value="P:sensory perception of smell"/>
    <property type="evidence" value="ECO:0007669"/>
    <property type="project" value="TreeGrafter"/>
</dbReference>
<reference evidence="3" key="1">
    <citation type="submission" date="2015-12" db="EMBL/GenBank/DDBJ databases">
        <title>De novo transcriptome assembly of four potential Pierce s Disease insect vectors from Arizona vineyards.</title>
        <authorList>
            <person name="Tassone E.E."/>
        </authorList>
    </citation>
    <scope>NUCLEOTIDE SEQUENCE</scope>
</reference>
<dbReference type="Pfam" id="PF01395">
    <property type="entry name" value="PBP_GOBP"/>
    <property type="match status" value="1"/>
</dbReference>
<feature type="signal peptide" evidence="2">
    <location>
        <begin position="1"/>
        <end position="30"/>
    </location>
</feature>
<keyword evidence="1 2" id="KW-0732">Signal</keyword>
<organism evidence="3">
    <name type="scientific">Clastoptera arizonana</name>
    <name type="common">Arizona spittle bug</name>
    <dbReference type="NCBI Taxonomy" id="38151"/>
    <lineage>
        <taxon>Eukaryota</taxon>
        <taxon>Metazoa</taxon>
        <taxon>Ecdysozoa</taxon>
        <taxon>Arthropoda</taxon>
        <taxon>Hexapoda</taxon>
        <taxon>Insecta</taxon>
        <taxon>Pterygota</taxon>
        <taxon>Neoptera</taxon>
        <taxon>Paraneoptera</taxon>
        <taxon>Hemiptera</taxon>
        <taxon>Auchenorrhyncha</taxon>
        <taxon>Cercopoidea</taxon>
        <taxon>Clastopteridae</taxon>
        <taxon>Clastoptera</taxon>
    </lineage>
</organism>
<evidence type="ECO:0000256" key="1">
    <source>
        <dbReference type="ARBA" id="ARBA00022729"/>
    </source>
</evidence>
<dbReference type="GO" id="GO:0005549">
    <property type="term" value="F:odorant binding"/>
    <property type="evidence" value="ECO:0007669"/>
    <property type="project" value="InterPro"/>
</dbReference>
<dbReference type="PANTHER" id="PTHR11857">
    <property type="entry name" value="ODORANT BINDING PROTEIN-RELATED"/>
    <property type="match status" value="1"/>
</dbReference>
<dbReference type="AlphaFoldDB" id="A0A1B6DBH2"/>
<sequence>GLQQSQIGIATMKSTAVLILVLVAVQYSAADMNIFFGDVMKDCVEELKIEPDVLKKLKNHEFPTDGKAKCFGACLMEKSGVMVDGELKQDTADKRIEKTFSGDEEVKKHLKADARACAAEVNGKKMSDKCEKASYVMKCLEEKKEKA</sequence>
<evidence type="ECO:0000313" key="3">
    <source>
        <dbReference type="EMBL" id="JAS23051.1"/>
    </source>
</evidence>
<feature type="non-terminal residue" evidence="3">
    <location>
        <position position="1"/>
    </location>
</feature>
<proteinExistence type="predicted"/>
<dbReference type="Gene3D" id="1.10.238.20">
    <property type="entry name" value="Pheromone/general odorant binding protein domain"/>
    <property type="match status" value="1"/>
</dbReference>
<dbReference type="EMBL" id="GEDC01014247">
    <property type="protein sequence ID" value="JAS23051.1"/>
    <property type="molecule type" value="Transcribed_RNA"/>
</dbReference>
<protein>
    <submittedName>
        <fullName evidence="3">Uncharacterized protein</fullName>
    </submittedName>
</protein>
<gene>
    <name evidence="3" type="ORF">g.9676</name>
</gene>